<keyword evidence="4" id="KW-0479">Metal-binding</keyword>
<gene>
    <name evidence="8" type="ORF">LY60_00735</name>
</gene>
<keyword evidence="5" id="KW-0012">Acyltransferase</keyword>
<dbReference type="RefSeq" id="WP_145080121.1">
    <property type="nucleotide sequence ID" value="NZ_VLKH01000002.1"/>
</dbReference>
<sequence>MTEYVLGIDTSAYTTSIALVDANNNKIVADKRKVLLVPFGQKGLRQQDAVFQHLKNFHELYGEIETDFKNIKTVAVSSRPRNIDGSYMPVFTVGQNYGKIIAKTLDCSYIEYSHQENHIAASLFNGYKSINDKILAIHMSGGTTEFLSVKKAHKGYSSEILGGTKDITFGQLIDRIGTMMEFPFPCGIHMEEYLENKKTDVIIKTPAIRKEPYINLSGMENYYGNLYTQKNYSKQDIIISLFNYVAQCILNIIEQIKHEFDFENIIIAGGVASNSTIRNLILENLKHEYNIILPERQNSSDNAVGTAFLPIIDRWYNEIKTY</sequence>
<dbReference type="PANTHER" id="PTHR11735">
    <property type="entry name" value="TRNA N6-ADENOSINE THREONYLCARBAMOYLTRANSFERASE"/>
    <property type="match status" value="1"/>
</dbReference>
<dbReference type="InterPro" id="IPR043129">
    <property type="entry name" value="ATPase_NBD"/>
</dbReference>
<dbReference type="Proteomes" id="UP000315343">
    <property type="component" value="Unassembled WGS sequence"/>
</dbReference>
<evidence type="ECO:0000256" key="4">
    <source>
        <dbReference type="ARBA" id="ARBA00022723"/>
    </source>
</evidence>
<dbReference type="Gene3D" id="3.30.420.40">
    <property type="match status" value="2"/>
</dbReference>
<evidence type="ECO:0000256" key="6">
    <source>
        <dbReference type="ARBA" id="ARBA00048117"/>
    </source>
</evidence>
<feature type="domain" description="Gcp-like" evidence="7">
    <location>
        <begin position="57"/>
        <end position="306"/>
    </location>
</feature>
<dbReference type="GO" id="GO:0061711">
    <property type="term" value="F:tRNA N(6)-L-threonylcarbamoyladenine synthase activity"/>
    <property type="evidence" value="ECO:0007669"/>
    <property type="project" value="UniProtKB-EC"/>
</dbReference>
<dbReference type="SUPFAM" id="SSF53067">
    <property type="entry name" value="Actin-like ATPase domain"/>
    <property type="match status" value="1"/>
</dbReference>
<keyword evidence="3" id="KW-0819">tRNA processing</keyword>
<dbReference type="EC" id="2.3.1.234" evidence="1"/>
<organism evidence="8 9">
    <name type="scientific">Sedimentibacter saalensis</name>
    <dbReference type="NCBI Taxonomy" id="130788"/>
    <lineage>
        <taxon>Bacteria</taxon>
        <taxon>Bacillati</taxon>
        <taxon>Bacillota</taxon>
        <taxon>Tissierellia</taxon>
        <taxon>Sedimentibacter</taxon>
    </lineage>
</organism>
<dbReference type="EMBL" id="VLKH01000002">
    <property type="protein sequence ID" value="TWH82437.1"/>
    <property type="molecule type" value="Genomic_DNA"/>
</dbReference>
<dbReference type="InterPro" id="IPR017861">
    <property type="entry name" value="KAE1/TsaD"/>
</dbReference>
<keyword evidence="2" id="KW-0808">Transferase</keyword>
<comment type="caution">
    <text evidence="8">The sequence shown here is derived from an EMBL/GenBank/DDBJ whole genome shotgun (WGS) entry which is preliminary data.</text>
</comment>
<evidence type="ECO:0000313" key="9">
    <source>
        <dbReference type="Proteomes" id="UP000315343"/>
    </source>
</evidence>
<evidence type="ECO:0000313" key="8">
    <source>
        <dbReference type="EMBL" id="TWH82437.1"/>
    </source>
</evidence>
<evidence type="ECO:0000259" key="7">
    <source>
        <dbReference type="Pfam" id="PF00814"/>
    </source>
</evidence>
<proteinExistence type="predicted"/>
<dbReference type="InterPro" id="IPR000905">
    <property type="entry name" value="Gcp-like_dom"/>
</dbReference>
<dbReference type="GO" id="GO:0005829">
    <property type="term" value="C:cytosol"/>
    <property type="evidence" value="ECO:0007669"/>
    <property type="project" value="TreeGrafter"/>
</dbReference>
<evidence type="ECO:0000256" key="5">
    <source>
        <dbReference type="ARBA" id="ARBA00023315"/>
    </source>
</evidence>
<evidence type="ECO:0000256" key="1">
    <source>
        <dbReference type="ARBA" id="ARBA00012156"/>
    </source>
</evidence>
<comment type="catalytic activity">
    <reaction evidence="6">
        <text>L-threonylcarbamoyladenylate + adenosine(37) in tRNA = N(6)-L-threonylcarbamoyladenosine(37) in tRNA + AMP + H(+)</text>
        <dbReference type="Rhea" id="RHEA:37059"/>
        <dbReference type="Rhea" id="RHEA-COMP:10162"/>
        <dbReference type="Rhea" id="RHEA-COMP:10163"/>
        <dbReference type="ChEBI" id="CHEBI:15378"/>
        <dbReference type="ChEBI" id="CHEBI:73682"/>
        <dbReference type="ChEBI" id="CHEBI:74411"/>
        <dbReference type="ChEBI" id="CHEBI:74418"/>
        <dbReference type="ChEBI" id="CHEBI:456215"/>
        <dbReference type="EC" id="2.3.1.234"/>
    </reaction>
</comment>
<protein>
    <recommendedName>
        <fullName evidence="1">N(6)-L-threonylcarbamoyladenine synthase</fullName>
        <ecNumber evidence="1">2.3.1.234</ecNumber>
    </recommendedName>
</protein>
<dbReference type="PANTHER" id="PTHR11735:SF11">
    <property type="entry name" value="TRNA THREONYLCARBAMOYLADENOSINE BIOSYNTHESIS PROTEIN TSAB"/>
    <property type="match status" value="1"/>
</dbReference>
<dbReference type="AlphaFoldDB" id="A0A562JGW1"/>
<accession>A0A562JGW1</accession>
<dbReference type="GO" id="GO:0008033">
    <property type="term" value="P:tRNA processing"/>
    <property type="evidence" value="ECO:0007669"/>
    <property type="project" value="UniProtKB-KW"/>
</dbReference>
<dbReference type="OrthoDB" id="1675500at2"/>
<dbReference type="GO" id="GO:0046872">
    <property type="term" value="F:metal ion binding"/>
    <property type="evidence" value="ECO:0007669"/>
    <property type="project" value="UniProtKB-KW"/>
</dbReference>
<evidence type="ECO:0000256" key="3">
    <source>
        <dbReference type="ARBA" id="ARBA00022694"/>
    </source>
</evidence>
<dbReference type="PRINTS" id="PR00789">
    <property type="entry name" value="OSIALOPTASE"/>
</dbReference>
<name>A0A562JGW1_9FIRM</name>
<dbReference type="Pfam" id="PF00814">
    <property type="entry name" value="TsaD"/>
    <property type="match status" value="1"/>
</dbReference>
<evidence type="ECO:0000256" key="2">
    <source>
        <dbReference type="ARBA" id="ARBA00022679"/>
    </source>
</evidence>
<reference evidence="8 9" key="1">
    <citation type="submission" date="2019-07" db="EMBL/GenBank/DDBJ databases">
        <title>Genomic Encyclopedia of Type Strains, Phase I: the one thousand microbial genomes (KMG-I) project.</title>
        <authorList>
            <person name="Kyrpides N."/>
        </authorList>
    </citation>
    <scope>NUCLEOTIDE SEQUENCE [LARGE SCALE GENOMIC DNA]</scope>
    <source>
        <strain evidence="8 9">DSM 13558</strain>
    </source>
</reference>
<keyword evidence="9" id="KW-1185">Reference proteome</keyword>